<protein>
    <submittedName>
        <fullName evidence="1">Crp/Fnr family transcriptional regulator</fullName>
    </submittedName>
</protein>
<proteinExistence type="predicted"/>
<gene>
    <name evidence="1" type="ORF">A4U53_027230</name>
</gene>
<evidence type="ECO:0000313" key="2">
    <source>
        <dbReference type="Proteomes" id="UP000078465"/>
    </source>
</evidence>
<accession>A0ACD5EL11</accession>
<reference evidence="1" key="1">
    <citation type="submission" date="2024-10" db="EMBL/GenBank/DDBJ databases">
        <title>Strain of Rhizobium-related bacteria isolated fromm roots of Vavilovia formosa.</title>
        <authorList>
            <person name="Kimeklis A."/>
            <person name="Afonin A."/>
        </authorList>
    </citation>
    <scope>NUCLEOTIDE SEQUENCE</scope>
    <source>
        <strain evidence="1">Vaf-46</strain>
    </source>
</reference>
<sequence>MMIQSGVKNRLLRSFPRDAFELLEPLLEPIDLPVNRSLVRPRQPIEHVCFLESGLASMVAESADGKSVEIRHIGREGIAGYPVVLGVDRTPNKTFMQVPGYGLQVATEDFLPILDHPEVRQLLLRYVHTCELQLAHTALAAAKFNMHQRLARWLLMCHDRIDGNDLPLTHEFLALMLGVRRASVTDELHILEGMHAIRSTRGNVRITDRSKLIEIAGGCYGVPELEYERLIEIPGPQNGSFPRAKYEGADSIGIASSNMP</sequence>
<evidence type="ECO:0000313" key="1">
    <source>
        <dbReference type="EMBL" id="XKM39793.1"/>
    </source>
</evidence>
<organism evidence="1 2">
    <name type="scientific">Rhizobium ruizarguesonis</name>
    <dbReference type="NCBI Taxonomy" id="2081791"/>
    <lineage>
        <taxon>Bacteria</taxon>
        <taxon>Pseudomonadati</taxon>
        <taxon>Pseudomonadota</taxon>
        <taxon>Alphaproteobacteria</taxon>
        <taxon>Hyphomicrobiales</taxon>
        <taxon>Rhizobiaceae</taxon>
        <taxon>Rhizobium/Agrobacterium group</taxon>
        <taxon>Rhizobium</taxon>
    </lineage>
</organism>
<name>A0ACD5EL11_9HYPH</name>
<dbReference type="Proteomes" id="UP000078465">
    <property type="component" value="Chromosome"/>
</dbReference>
<dbReference type="EMBL" id="CP171853">
    <property type="protein sequence ID" value="XKM39793.1"/>
    <property type="molecule type" value="Genomic_DNA"/>
</dbReference>